<feature type="compositionally biased region" description="Polar residues" evidence="1">
    <location>
        <begin position="45"/>
        <end position="64"/>
    </location>
</feature>
<evidence type="ECO:0000313" key="3">
    <source>
        <dbReference type="EMBL" id="PYI18877.1"/>
    </source>
</evidence>
<dbReference type="Proteomes" id="UP000249829">
    <property type="component" value="Unassembled WGS sequence"/>
</dbReference>
<gene>
    <name evidence="3" type="ORF">BO99DRAFT_433052</name>
</gene>
<evidence type="ECO:0000313" key="4">
    <source>
        <dbReference type="Proteomes" id="UP000249829"/>
    </source>
</evidence>
<evidence type="ECO:0000259" key="2">
    <source>
        <dbReference type="Pfam" id="PF01823"/>
    </source>
</evidence>
<keyword evidence="4" id="KW-1185">Reference proteome</keyword>
<accession>A0A2V5I463</accession>
<evidence type="ECO:0000256" key="1">
    <source>
        <dbReference type="SAM" id="MobiDB-lite"/>
    </source>
</evidence>
<organism evidence="3 4">
    <name type="scientific">Aspergillus violaceofuscus (strain CBS 115571)</name>
    <dbReference type="NCBI Taxonomy" id="1450538"/>
    <lineage>
        <taxon>Eukaryota</taxon>
        <taxon>Fungi</taxon>
        <taxon>Dikarya</taxon>
        <taxon>Ascomycota</taxon>
        <taxon>Pezizomycotina</taxon>
        <taxon>Eurotiomycetes</taxon>
        <taxon>Eurotiomycetidae</taxon>
        <taxon>Eurotiales</taxon>
        <taxon>Aspergillaceae</taxon>
        <taxon>Aspergillus</taxon>
    </lineage>
</organism>
<name>A0A2V5I463_ASPV1</name>
<protein>
    <recommendedName>
        <fullName evidence="2">MACPF domain-containing protein</fullName>
    </recommendedName>
</protein>
<dbReference type="EMBL" id="KZ825139">
    <property type="protein sequence ID" value="PYI18877.1"/>
    <property type="molecule type" value="Genomic_DNA"/>
</dbReference>
<reference evidence="3 4" key="1">
    <citation type="submission" date="2018-02" db="EMBL/GenBank/DDBJ databases">
        <title>The genomes of Aspergillus section Nigri reveals drivers in fungal speciation.</title>
        <authorList>
            <consortium name="DOE Joint Genome Institute"/>
            <person name="Vesth T.C."/>
            <person name="Nybo J."/>
            <person name="Theobald S."/>
            <person name="Brandl J."/>
            <person name="Frisvad J.C."/>
            <person name="Nielsen K.F."/>
            <person name="Lyhne E.K."/>
            <person name="Kogle M.E."/>
            <person name="Kuo A."/>
            <person name="Riley R."/>
            <person name="Clum A."/>
            <person name="Nolan M."/>
            <person name="Lipzen A."/>
            <person name="Salamov A."/>
            <person name="Henrissat B."/>
            <person name="Wiebenga A."/>
            <person name="De vries R.P."/>
            <person name="Grigoriev I.V."/>
            <person name="Mortensen U.H."/>
            <person name="Andersen M.R."/>
            <person name="Baker S.E."/>
        </authorList>
    </citation>
    <scope>NUCLEOTIDE SEQUENCE [LARGE SCALE GENOMIC DNA]</scope>
    <source>
        <strain evidence="3 4">CBS 115571</strain>
    </source>
</reference>
<dbReference type="AlphaFoldDB" id="A0A2V5I463"/>
<dbReference type="OMA" id="SAINWEA"/>
<proteinExistence type="predicted"/>
<feature type="domain" description="MACPF" evidence="2">
    <location>
        <begin position="362"/>
        <end position="552"/>
    </location>
</feature>
<dbReference type="InterPro" id="IPR020864">
    <property type="entry name" value="MACPF"/>
</dbReference>
<sequence length="782" mass="86893">MDSFLQNTTASVAKGAVDTAEKTTSAIDDNLKKVSVSLDQDKTTGTESNTANATGTDNEAVKDTSSTVAAEQKAATEILDKGTPEILHVYSFDGDTRVVKEKACIPFTNPDNGGLKLSDIRQLLISEKALEPRLLSSPFTNQRGAKVADTTSFKAYLQILNEKSSELGDRTEDNADTYRVYLNSKKIIETGHIHGLRNQGEKVAVDKSAADFPVIRQPIKPQEATTFSHNIFYNPATTFSIVHPADMSEKHWSVVMRNNCLLHAYRVVNVDGNKFVERALYPSFVLKPRNFFNYQISATAEVDSIGEAKQLLRIPRFRIDDDSYIRQFETKKSVSRAMTKASLSETDAKLAIEGGAFGYSVSASASYSESKSSSSTSSSTQESRVMTITCNFPRVVIDFEPSGLDLSEECKFDLKRVNTAAAIDVFKNKYGRFFTTRVQLGGRLHNSEQSESTDAAATAKQAKSMRAAAALSFSSPWVQASASASHSNSSDSSSEKRDVSAYSAINWEAQGGDTLQCNNPPNWAYTVGSFYNWRPIHQSKIMPLEDVISMVPGYEDTKTRFAALLATKAPELLKLETIKFRLNAGSQAVFIPRDNYDYARRSMLNGVAKEGLTMTTEERLQFLNRIKNEKFGNVPVQVWRATEGSNRDFSIVTESNEDHKLQYNRKYKIQTTIDGKEQWLGVNPTMSGTLDQAMVWAGSSGEKASYFMFLSGDLGQEGDYVEDDEEFYIYLYDEHQLKLGYARRQYFDGPLLLDPGAHPQLGTDTDSGHRRSDARVFTLEYV</sequence>
<dbReference type="STRING" id="1450538.A0A2V5I463"/>
<dbReference type="Pfam" id="PF01823">
    <property type="entry name" value="MACPF"/>
    <property type="match status" value="1"/>
</dbReference>
<feature type="region of interest" description="Disordered" evidence="1">
    <location>
        <begin position="40"/>
        <end position="64"/>
    </location>
</feature>